<evidence type="ECO:0000313" key="3">
    <source>
        <dbReference type="EMBL" id="CAH0370216.1"/>
    </source>
</evidence>
<dbReference type="SUPFAM" id="SSF50729">
    <property type="entry name" value="PH domain-like"/>
    <property type="match status" value="1"/>
</dbReference>
<protein>
    <recommendedName>
        <fullName evidence="2">NECAP PHear domain-containing protein</fullName>
    </recommendedName>
</protein>
<reference evidence="3" key="1">
    <citation type="submission" date="2021-11" db="EMBL/GenBank/DDBJ databases">
        <authorList>
            <consortium name="Genoscope - CEA"/>
            <person name="William W."/>
        </authorList>
    </citation>
    <scope>NUCLEOTIDE SEQUENCE</scope>
</reference>
<dbReference type="GO" id="GO:0030125">
    <property type="term" value="C:clathrin vesicle coat"/>
    <property type="evidence" value="ECO:0007669"/>
    <property type="project" value="TreeGrafter"/>
</dbReference>
<gene>
    <name evidence="3" type="ORF">PECAL_3P00890</name>
</gene>
<dbReference type="InterPro" id="IPR012466">
    <property type="entry name" value="NECAP_PHear"/>
</dbReference>
<dbReference type="EMBL" id="CAKKNE010000003">
    <property type="protein sequence ID" value="CAH0370216.1"/>
    <property type="molecule type" value="Genomic_DNA"/>
</dbReference>
<dbReference type="Gene3D" id="2.30.29.30">
    <property type="entry name" value="Pleckstrin-homology domain (PH domain)/Phosphotyrosine-binding domain (PTB)"/>
    <property type="match status" value="1"/>
</dbReference>
<evidence type="ECO:0000256" key="1">
    <source>
        <dbReference type="SAM" id="MobiDB-lite"/>
    </source>
</evidence>
<dbReference type="InterPro" id="IPR011993">
    <property type="entry name" value="PH-like_dom_sf"/>
</dbReference>
<dbReference type="GO" id="GO:0006897">
    <property type="term" value="P:endocytosis"/>
    <property type="evidence" value="ECO:0007669"/>
    <property type="project" value="InterPro"/>
</dbReference>
<feature type="domain" description="NECAP PHear" evidence="2">
    <location>
        <begin position="18"/>
        <end position="185"/>
    </location>
</feature>
<name>A0A8J2SM05_9STRA</name>
<dbReference type="Pfam" id="PF07933">
    <property type="entry name" value="DUF1681"/>
    <property type="match status" value="1"/>
</dbReference>
<accession>A0A8J2SM05</accession>
<feature type="compositionally biased region" description="Pro residues" evidence="1">
    <location>
        <begin position="207"/>
        <end position="221"/>
    </location>
</feature>
<evidence type="ECO:0000313" key="4">
    <source>
        <dbReference type="Proteomes" id="UP000789595"/>
    </source>
</evidence>
<comment type="caution">
    <text evidence="3">The sequence shown here is derived from an EMBL/GenBank/DDBJ whole genome shotgun (WGS) entry which is preliminary data.</text>
</comment>
<keyword evidence="4" id="KW-1185">Reference proteome</keyword>
<dbReference type="PANTHER" id="PTHR12847:SF9">
    <property type="entry name" value="NECAP-LIKE PROTEIN CG9132"/>
    <property type="match status" value="1"/>
</dbReference>
<dbReference type="AlphaFoldDB" id="A0A8J2SM05"/>
<dbReference type="Proteomes" id="UP000789595">
    <property type="component" value="Unassembled WGS sequence"/>
</dbReference>
<dbReference type="PANTHER" id="PTHR12847">
    <property type="entry name" value="ATP-BINDING CASSETTE ABC TRANSPORTER-RELATED"/>
    <property type="match status" value="1"/>
</dbReference>
<proteinExistence type="predicted"/>
<organism evidence="3 4">
    <name type="scientific">Pelagomonas calceolata</name>
    <dbReference type="NCBI Taxonomy" id="35677"/>
    <lineage>
        <taxon>Eukaryota</taxon>
        <taxon>Sar</taxon>
        <taxon>Stramenopiles</taxon>
        <taxon>Ochrophyta</taxon>
        <taxon>Pelagophyceae</taxon>
        <taxon>Pelagomonadales</taxon>
        <taxon>Pelagomonadaceae</taxon>
        <taxon>Pelagomonas</taxon>
    </lineage>
</organism>
<dbReference type="OrthoDB" id="10265489at2759"/>
<feature type="region of interest" description="Disordered" evidence="1">
    <location>
        <begin position="187"/>
        <end position="235"/>
    </location>
</feature>
<evidence type="ECO:0000259" key="2">
    <source>
        <dbReference type="Pfam" id="PF07933"/>
    </source>
</evidence>
<sequence>MSELTATADADSAHTPVELILLRCPEVFCYKVPPQASAAGHRAEDWNLGEPRFTGRLHLVGVGSTLECRVLKQDDGDDAPVAVCPVRTGDKAPPVDAVVCAVVDSSRYFVFRCEDAKGRRAYLGVGFRERDQAYDFKASIDDFVRAARREATAAVLREAAEEAAASPVAAAPAVDMSLKGGLKLSFGDKASPSASPPRREAGAVPKLAPPPVPKLAPPPPVLEEDEFTAFSSAPAAPLEEGWADFADAFPEAS</sequence>